<sequence>MTYIASQELYGFVEKFNLLLNIEQEDKQKLKNVLHWAEEMVELSVKERLVARNISPKRGEVWTCQLGENVGSEMNKVRPVLILQNNVGNEYSLTTVVAPITSKEERQPTHVALSAFSFETETDLSGVVATEQIRVISKARLGKRIGKLSEETMKKVEDAVLISLGIER</sequence>
<name>A0A679FRX4_9BACL</name>
<proteinExistence type="inferred from homology"/>
<evidence type="ECO:0000313" key="4">
    <source>
        <dbReference type="Proteomes" id="UP000501421"/>
    </source>
</evidence>
<dbReference type="PANTHER" id="PTHR33988">
    <property type="entry name" value="ENDORIBONUCLEASE MAZF-RELATED"/>
    <property type="match status" value="1"/>
</dbReference>
<dbReference type="InterPro" id="IPR011067">
    <property type="entry name" value="Plasmid_toxin/cell-grow_inhib"/>
</dbReference>
<dbReference type="EMBL" id="AP022558">
    <property type="protein sequence ID" value="BBW98890.1"/>
    <property type="molecule type" value="Genomic_DNA"/>
</dbReference>
<reference evidence="4" key="1">
    <citation type="journal article" date="2020" name="Microbiol. Resour. Announc.">
        <title>Complete Genome Sequence of Geobacillus sp. Strain E55-1, Isolated from Mine Geyser in Japan.</title>
        <authorList>
            <person name="Miyazaki K."/>
            <person name="Hase E."/>
            <person name="Tokito N."/>
        </authorList>
    </citation>
    <scope>NUCLEOTIDE SEQUENCE [LARGE SCALE GENOMIC DNA]</scope>
    <source>
        <strain evidence="4">E55-1</strain>
        <plasmid evidence="4">pGspE55-1</plasmid>
    </source>
</reference>
<keyword evidence="2" id="KW-1277">Toxin-antitoxin system</keyword>
<dbReference type="PANTHER" id="PTHR33988:SF2">
    <property type="entry name" value="ENDORIBONUCLEASE MAZF"/>
    <property type="match status" value="1"/>
</dbReference>
<dbReference type="Pfam" id="PF02452">
    <property type="entry name" value="PemK_toxin"/>
    <property type="match status" value="1"/>
</dbReference>
<dbReference type="Proteomes" id="UP000501421">
    <property type="component" value="Plasmid pGspE55-1"/>
</dbReference>
<dbReference type="Gene3D" id="2.30.30.110">
    <property type="match status" value="1"/>
</dbReference>
<protein>
    <recommendedName>
        <fullName evidence="5">mRNA interferase</fullName>
    </recommendedName>
</protein>
<dbReference type="GO" id="GO:0004521">
    <property type="term" value="F:RNA endonuclease activity"/>
    <property type="evidence" value="ECO:0007669"/>
    <property type="project" value="TreeGrafter"/>
</dbReference>
<geneLocation type="plasmid" evidence="3 4">
    <name>pGspE55-1</name>
</geneLocation>
<accession>A0A679FRX4</accession>
<keyword evidence="3" id="KW-0614">Plasmid</keyword>
<gene>
    <name evidence="3" type="ORF">GsuE55_37230</name>
</gene>
<dbReference type="GO" id="GO:0003677">
    <property type="term" value="F:DNA binding"/>
    <property type="evidence" value="ECO:0007669"/>
    <property type="project" value="InterPro"/>
</dbReference>
<dbReference type="RefSeq" id="WP_172418867.1">
    <property type="nucleotide sequence ID" value="NZ_AP022558.1"/>
</dbReference>
<evidence type="ECO:0000313" key="3">
    <source>
        <dbReference type="EMBL" id="BBW98890.1"/>
    </source>
</evidence>
<dbReference type="SUPFAM" id="SSF50118">
    <property type="entry name" value="Cell growth inhibitor/plasmid maintenance toxic component"/>
    <property type="match status" value="1"/>
</dbReference>
<evidence type="ECO:0000256" key="1">
    <source>
        <dbReference type="ARBA" id="ARBA00007521"/>
    </source>
</evidence>
<organism evidence="3 4">
    <name type="scientific">Geobacillus subterraneus</name>
    <dbReference type="NCBI Taxonomy" id="129338"/>
    <lineage>
        <taxon>Bacteria</taxon>
        <taxon>Bacillati</taxon>
        <taxon>Bacillota</taxon>
        <taxon>Bacilli</taxon>
        <taxon>Bacillales</taxon>
        <taxon>Anoxybacillaceae</taxon>
        <taxon>Geobacillus</taxon>
    </lineage>
</organism>
<evidence type="ECO:0008006" key="5">
    <source>
        <dbReference type="Google" id="ProtNLM"/>
    </source>
</evidence>
<keyword evidence="4" id="KW-1185">Reference proteome</keyword>
<dbReference type="InterPro" id="IPR003477">
    <property type="entry name" value="PemK-like"/>
</dbReference>
<dbReference type="GO" id="GO:0016075">
    <property type="term" value="P:rRNA catabolic process"/>
    <property type="evidence" value="ECO:0007669"/>
    <property type="project" value="TreeGrafter"/>
</dbReference>
<evidence type="ECO:0000256" key="2">
    <source>
        <dbReference type="ARBA" id="ARBA00022649"/>
    </source>
</evidence>
<comment type="similarity">
    <text evidence="1">Belongs to the PemK/MazF family.</text>
</comment>
<dbReference type="AlphaFoldDB" id="A0A679FRX4"/>
<dbReference type="GO" id="GO:0006402">
    <property type="term" value="P:mRNA catabolic process"/>
    <property type="evidence" value="ECO:0007669"/>
    <property type="project" value="TreeGrafter"/>
</dbReference>